<keyword evidence="6" id="KW-0686">Riboflavin biosynthesis</keyword>
<gene>
    <name evidence="12" type="primary">ribE</name>
    <name evidence="12" type="ORF">AVENP_2996</name>
</gene>
<dbReference type="FunFam" id="2.40.30.20:FF:000004">
    <property type="entry name" value="Riboflavin synthase, alpha subunit"/>
    <property type="match status" value="1"/>
</dbReference>
<protein>
    <recommendedName>
        <fullName evidence="5 9">Riboflavin synthase</fullName>
        <ecNumber evidence="4 9">2.5.1.9</ecNumber>
    </recommendedName>
</protein>
<dbReference type="Proteomes" id="UP000503482">
    <property type="component" value="Chromosome"/>
</dbReference>
<evidence type="ECO:0000313" key="12">
    <source>
        <dbReference type="EMBL" id="QKF68471.1"/>
    </source>
</evidence>
<comment type="catalytic activity">
    <reaction evidence="1">
        <text>2 6,7-dimethyl-8-(1-D-ribityl)lumazine + H(+) = 5-amino-6-(D-ribitylamino)uracil + riboflavin</text>
        <dbReference type="Rhea" id="RHEA:20772"/>
        <dbReference type="ChEBI" id="CHEBI:15378"/>
        <dbReference type="ChEBI" id="CHEBI:15934"/>
        <dbReference type="ChEBI" id="CHEBI:57986"/>
        <dbReference type="ChEBI" id="CHEBI:58201"/>
        <dbReference type="EC" id="2.5.1.9"/>
    </reaction>
</comment>
<comment type="pathway">
    <text evidence="3">Cofactor biosynthesis; riboflavin biosynthesis; riboflavin from 2-hydroxy-3-oxobutyl phosphate and 5-amino-6-(D-ribitylamino)uracil: step 2/2.</text>
</comment>
<proteinExistence type="predicted"/>
<evidence type="ECO:0000256" key="4">
    <source>
        <dbReference type="ARBA" id="ARBA00012827"/>
    </source>
</evidence>
<dbReference type="InterPro" id="IPR001783">
    <property type="entry name" value="Lumazine-bd"/>
</dbReference>
<dbReference type="NCBIfam" id="NF006767">
    <property type="entry name" value="PRK09289.1"/>
    <property type="match status" value="1"/>
</dbReference>
<evidence type="ECO:0000259" key="11">
    <source>
        <dbReference type="PROSITE" id="PS51177"/>
    </source>
</evidence>
<keyword evidence="7 12" id="KW-0808">Transferase</keyword>
<dbReference type="InterPro" id="IPR017938">
    <property type="entry name" value="Riboflavin_synthase-like_b-brl"/>
</dbReference>
<dbReference type="SUPFAM" id="SSF63380">
    <property type="entry name" value="Riboflavin synthase domain-like"/>
    <property type="match status" value="2"/>
</dbReference>
<dbReference type="EMBL" id="CP053840">
    <property type="protein sequence ID" value="QKF68471.1"/>
    <property type="molecule type" value="Genomic_DNA"/>
</dbReference>
<evidence type="ECO:0000256" key="7">
    <source>
        <dbReference type="ARBA" id="ARBA00022679"/>
    </source>
</evidence>
<comment type="function">
    <text evidence="2">Catalyzes the dismutation of two molecules of 6,7-dimethyl-8-ribityllumazine, resulting in the formation of riboflavin and 5-amino-6-(D-ribitylamino)uracil.</text>
</comment>
<evidence type="ECO:0000256" key="6">
    <source>
        <dbReference type="ARBA" id="ARBA00022619"/>
    </source>
</evidence>
<reference evidence="12 13" key="1">
    <citation type="submission" date="2020-05" db="EMBL/GenBank/DDBJ databases">
        <title>Complete genome sequencing of Campylobacter and Arcobacter type strains.</title>
        <authorList>
            <person name="Miller W.G."/>
            <person name="Yee E."/>
        </authorList>
    </citation>
    <scope>NUCLEOTIDE SEQUENCE [LARGE SCALE GENOMIC DNA]</scope>
    <source>
        <strain evidence="12 13">LMG 26156</strain>
    </source>
</reference>
<feature type="domain" description="Lumazine-binding" evidence="11">
    <location>
        <begin position="88"/>
        <end position="184"/>
    </location>
</feature>
<dbReference type="GO" id="GO:0004746">
    <property type="term" value="F:riboflavin synthase activity"/>
    <property type="evidence" value="ECO:0007669"/>
    <property type="project" value="UniProtKB-UniRule"/>
</dbReference>
<evidence type="ECO:0000313" key="13">
    <source>
        <dbReference type="Proteomes" id="UP000503482"/>
    </source>
</evidence>
<evidence type="ECO:0000256" key="8">
    <source>
        <dbReference type="ARBA" id="ARBA00022737"/>
    </source>
</evidence>
<dbReference type="NCBIfam" id="TIGR00187">
    <property type="entry name" value="ribE"/>
    <property type="match status" value="1"/>
</dbReference>
<dbReference type="GO" id="GO:0009231">
    <property type="term" value="P:riboflavin biosynthetic process"/>
    <property type="evidence" value="ECO:0007669"/>
    <property type="project" value="UniProtKB-KW"/>
</dbReference>
<dbReference type="Pfam" id="PF00677">
    <property type="entry name" value="Lum_binding"/>
    <property type="match status" value="2"/>
</dbReference>
<dbReference type="PROSITE" id="PS51177">
    <property type="entry name" value="LUMAZINE_BIND"/>
    <property type="match status" value="2"/>
</dbReference>
<dbReference type="InterPro" id="IPR023366">
    <property type="entry name" value="ATP_synth_asu-like_sf"/>
</dbReference>
<evidence type="ECO:0000256" key="5">
    <source>
        <dbReference type="ARBA" id="ARBA00013950"/>
    </source>
</evidence>
<dbReference type="PIRSF" id="PIRSF000498">
    <property type="entry name" value="Riboflavin_syn_A"/>
    <property type="match status" value="1"/>
</dbReference>
<evidence type="ECO:0000256" key="2">
    <source>
        <dbReference type="ARBA" id="ARBA00002803"/>
    </source>
</evidence>
<dbReference type="RefSeq" id="WP_128359511.1">
    <property type="nucleotide sequence ID" value="NZ_CP053840.1"/>
</dbReference>
<dbReference type="CDD" id="cd00402">
    <property type="entry name" value="Riboflavin_synthase_like"/>
    <property type="match status" value="1"/>
</dbReference>
<organism evidence="12 13">
    <name type="scientific">Arcobacter venerupis</name>
    <dbReference type="NCBI Taxonomy" id="1054033"/>
    <lineage>
        <taxon>Bacteria</taxon>
        <taxon>Pseudomonadati</taxon>
        <taxon>Campylobacterota</taxon>
        <taxon>Epsilonproteobacteria</taxon>
        <taxon>Campylobacterales</taxon>
        <taxon>Arcobacteraceae</taxon>
        <taxon>Arcobacter</taxon>
    </lineage>
</organism>
<dbReference type="AlphaFoldDB" id="A0AAE7E637"/>
<feature type="repeat" description="Lumazine-binding" evidence="10">
    <location>
        <begin position="88"/>
        <end position="184"/>
    </location>
</feature>
<name>A0AAE7E637_9BACT</name>
<evidence type="ECO:0000256" key="3">
    <source>
        <dbReference type="ARBA" id="ARBA00004887"/>
    </source>
</evidence>
<evidence type="ECO:0000256" key="9">
    <source>
        <dbReference type="NCBIfam" id="TIGR00187"/>
    </source>
</evidence>
<keyword evidence="13" id="KW-1185">Reference proteome</keyword>
<keyword evidence="8" id="KW-0677">Repeat</keyword>
<dbReference type="KEGG" id="avp:AVENP_2996"/>
<accession>A0AAE7E637</accession>
<dbReference type="PANTHER" id="PTHR21098:SF12">
    <property type="entry name" value="RIBOFLAVIN SYNTHASE"/>
    <property type="match status" value="1"/>
</dbReference>
<dbReference type="PANTHER" id="PTHR21098">
    <property type="entry name" value="RIBOFLAVIN SYNTHASE ALPHA CHAIN"/>
    <property type="match status" value="1"/>
</dbReference>
<evidence type="ECO:0000256" key="10">
    <source>
        <dbReference type="PROSITE-ProRule" id="PRU00524"/>
    </source>
</evidence>
<dbReference type="EC" id="2.5.1.9" evidence="4 9"/>
<feature type="domain" description="Lumazine-binding" evidence="11">
    <location>
        <begin position="1"/>
        <end position="87"/>
    </location>
</feature>
<feature type="repeat" description="Lumazine-binding" evidence="10">
    <location>
        <begin position="1"/>
        <end position="87"/>
    </location>
</feature>
<dbReference type="InterPro" id="IPR026017">
    <property type="entry name" value="Lumazine-bd_dom"/>
</dbReference>
<dbReference type="Gene3D" id="2.40.30.20">
    <property type="match status" value="2"/>
</dbReference>
<evidence type="ECO:0000256" key="1">
    <source>
        <dbReference type="ARBA" id="ARBA00000968"/>
    </source>
</evidence>
<sequence>MFTGLIREMAKVVSFKNNFLTLHAKYNPKIGDSIAINGACLTVVKVTSDTFTVELSPESQKILAMENYKNEVHIEPAMMMGDRFEGHIVQGHVDCVGTIKSIKANGNSTDFYVSLPSEYSKYIIPKGSVTIDGVSLTVNEVMKDSFRLTIIPHTVKNTLFKNYKIGTKVNLETDMFARYIYNMFQGNKEKKDNGLSWGEVDKIMANY</sequence>